<dbReference type="CDD" id="cd11528">
    <property type="entry name" value="NTP-PPase_MazG_Nterm"/>
    <property type="match status" value="1"/>
</dbReference>
<evidence type="ECO:0000256" key="3">
    <source>
        <dbReference type="ARBA" id="ARBA00066372"/>
    </source>
</evidence>
<dbReference type="FunFam" id="1.10.287.1080:FF:000001">
    <property type="entry name" value="Nucleoside triphosphate pyrophosphohydrolase"/>
    <property type="match status" value="1"/>
</dbReference>
<dbReference type="GO" id="GO:0047693">
    <property type="term" value="F:ATP diphosphatase activity"/>
    <property type="evidence" value="ECO:0007669"/>
    <property type="project" value="UniProtKB-EC"/>
</dbReference>
<organism evidence="8 9">
    <name type="scientific">Azospirillum palustre</name>
    <dbReference type="NCBI Taxonomy" id="2044885"/>
    <lineage>
        <taxon>Bacteria</taxon>
        <taxon>Pseudomonadati</taxon>
        <taxon>Pseudomonadota</taxon>
        <taxon>Alphaproteobacteria</taxon>
        <taxon>Rhodospirillales</taxon>
        <taxon>Azospirillaceae</taxon>
        <taxon>Azospirillum</taxon>
    </lineage>
</organism>
<sequence>MTRNIDRLLDVMARLRNPDGGCPWDLEQTYRTIAPHTIEEAYEVADAIEKDDKAALREELGDLLFQVVYYSQMAREEGLFDFDEVAGVITDKMIRRHPHVFGPEEVKSSDQQTSRWEDHKAAERAAKAAEEGRAPSALEGVIAGLPALTRALKLQNRAARVGFDWTDARDILDKIEEEVQELRAEMDAGSGQERVADELGDLLFALVNLARRMKVEPETALRGTNAKFERRFHRIEALLSAEGRKPQDATLDEMEAMWQQAKREERGEA</sequence>
<dbReference type="GO" id="GO:0046081">
    <property type="term" value="P:dUTP catabolic process"/>
    <property type="evidence" value="ECO:0007669"/>
    <property type="project" value="TreeGrafter"/>
</dbReference>
<feature type="compositionally biased region" description="Basic and acidic residues" evidence="6">
    <location>
        <begin position="115"/>
        <end position="125"/>
    </location>
</feature>
<feature type="region of interest" description="Disordered" evidence="6">
    <location>
        <begin position="243"/>
        <end position="269"/>
    </location>
</feature>
<dbReference type="EC" id="3.6.1.8" evidence="3"/>
<dbReference type="GO" id="GO:0046052">
    <property type="term" value="P:UTP catabolic process"/>
    <property type="evidence" value="ECO:0007669"/>
    <property type="project" value="TreeGrafter"/>
</dbReference>
<feature type="domain" description="NTP pyrophosphohydrolase MazG-like" evidence="7">
    <location>
        <begin position="171"/>
        <end position="231"/>
    </location>
</feature>
<dbReference type="GO" id="GO:0006950">
    <property type="term" value="P:response to stress"/>
    <property type="evidence" value="ECO:0007669"/>
    <property type="project" value="UniProtKB-ARBA"/>
</dbReference>
<feature type="domain" description="NTP pyrophosphohydrolase MazG-like" evidence="7">
    <location>
        <begin position="28"/>
        <end position="101"/>
    </location>
</feature>
<dbReference type="GO" id="GO:0046076">
    <property type="term" value="P:dTTP catabolic process"/>
    <property type="evidence" value="ECO:0007669"/>
    <property type="project" value="TreeGrafter"/>
</dbReference>
<evidence type="ECO:0000313" key="9">
    <source>
        <dbReference type="Proteomes" id="UP000225379"/>
    </source>
</evidence>
<evidence type="ECO:0000256" key="2">
    <source>
        <dbReference type="ARBA" id="ARBA00061115"/>
    </source>
</evidence>
<dbReference type="InterPro" id="IPR011551">
    <property type="entry name" value="NTP_PyrPHydrolase_MazG"/>
</dbReference>
<dbReference type="GO" id="GO:0006203">
    <property type="term" value="P:dGTP catabolic process"/>
    <property type="evidence" value="ECO:0007669"/>
    <property type="project" value="TreeGrafter"/>
</dbReference>
<evidence type="ECO:0000256" key="6">
    <source>
        <dbReference type="SAM" id="MobiDB-lite"/>
    </source>
</evidence>
<dbReference type="Pfam" id="PF03819">
    <property type="entry name" value="MazG"/>
    <property type="match status" value="2"/>
</dbReference>
<evidence type="ECO:0000256" key="4">
    <source>
        <dbReference type="ARBA" id="ARBA00074799"/>
    </source>
</evidence>
<dbReference type="InterPro" id="IPR004518">
    <property type="entry name" value="MazG-like_dom"/>
</dbReference>
<proteinExistence type="inferred from homology"/>
<dbReference type="InterPro" id="IPR048015">
    <property type="entry name" value="NTP-PPase_MazG-like_N"/>
</dbReference>
<name>A0A2B8BE97_9PROT</name>
<dbReference type="NCBIfam" id="TIGR00444">
    <property type="entry name" value="mazG"/>
    <property type="match status" value="1"/>
</dbReference>
<dbReference type="CDD" id="cd11529">
    <property type="entry name" value="NTP-PPase_MazG_Cterm"/>
    <property type="match status" value="1"/>
</dbReference>
<evidence type="ECO:0000259" key="7">
    <source>
        <dbReference type="Pfam" id="PF03819"/>
    </source>
</evidence>
<feature type="region of interest" description="Disordered" evidence="6">
    <location>
        <begin position="104"/>
        <end position="125"/>
    </location>
</feature>
<evidence type="ECO:0000313" key="8">
    <source>
        <dbReference type="EMBL" id="PGH55863.1"/>
    </source>
</evidence>
<dbReference type="PANTHER" id="PTHR30522:SF0">
    <property type="entry name" value="NUCLEOSIDE TRIPHOSPHATE PYROPHOSPHOHYDROLASE"/>
    <property type="match status" value="1"/>
</dbReference>
<keyword evidence="5" id="KW-0175">Coiled coil</keyword>
<dbReference type="NCBIfam" id="NF007113">
    <property type="entry name" value="PRK09562.1"/>
    <property type="match status" value="1"/>
</dbReference>
<keyword evidence="9" id="KW-1185">Reference proteome</keyword>
<dbReference type="Proteomes" id="UP000225379">
    <property type="component" value="Unassembled WGS sequence"/>
</dbReference>
<dbReference type="AlphaFoldDB" id="A0A2B8BE97"/>
<comment type="catalytic activity">
    <reaction evidence="1">
        <text>ATP + H2O = AMP + diphosphate + H(+)</text>
        <dbReference type="Rhea" id="RHEA:14245"/>
        <dbReference type="ChEBI" id="CHEBI:15377"/>
        <dbReference type="ChEBI" id="CHEBI:15378"/>
        <dbReference type="ChEBI" id="CHEBI:30616"/>
        <dbReference type="ChEBI" id="CHEBI:33019"/>
        <dbReference type="ChEBI" id="CHEBI:456215"/>
        <dbReference type="EC" id="3.6.1.8"/>
    </reaction>
</comment>
<gene>
    <name evidence="8" type="ORF">CRT60_21670</name>
</gene>
<feature type="coiled-coil region" evidence="5">
    <location>
        <begin position="165"/>
        <end position="192"/>
    </location>
</feature>
<keyword evidence="8" id="KW-0378">Hydrolase</keyword>
<dbReference type="RefSeq" id="WP_098738576.1">
    <property type="nucleotide sequence ID" value="NZ_PDKW01000042.1"/>
</dbReference>
<dbReference type="PANTHER" id="PTHR30522">
    <property type="entry name" value="NUCLEOSIDE TRIPHOSPHATE PYROPHOSPHOHYDROLASE"/>
    <property type="match status" value="1"/>
</dbReference>
<evidence type="ECO:0000256" key="1">
    <source>
        <dbReference type="ARBA" id="ARBA00052141"/>
    </source>
</evidence>
<comment type="caution">
    <text evidence="8">The sequence shown here is derived from an EMBL/GenBank/DDBJ whole genome shotgun (WGS) entry which is preliminary data.</text>
</comment>
<reference evidence="9" key="1">
    <citation type="submission" date="2017-10" db="EMBL/GenBank/DDBJ databases">
        <authorList>
            <person name="Kravchenko I.K."/>
            <person name="Grouzdev D.S."/>
        </authorList>
    </citation>
    <scope>NUCLEOTIDE SEQUENCE [LARGE SCALE GENOMIC DNA]</scope>
    <source>
        <strain evidence="9">B2</strain>
    </source>
</reference>
<protein>
    <recommendedName>
        <fullName evidence="4">Nucleoside triphosphate pyrophosphohydrolase</fullName>
        <ecNumber evidence="3">3.6.1.8</ecNumber>
    </recommendedName>
</protein>
<dbReference type="Gene3D" id="1.10.287.1080">
    <property type="entry name" value="MazG-like"/>
    <property type="match status" value="2"/>
</dbReference>
<dbReference type="InterPro" id="IPR048011">
    <property type="entry name" value="NTP-PPase_MazG-like_C"/>
</dbReference>
<evidence type="ECO:0000256" key="5">
    <source>
        <dbReference type="SAM" id="Coils"/>
    </source>
</evidence>
<dbReference type="GO" id="GO:0046061">
    <property type="term" value="P:dATP catabolic process"/>
    <property type="evidence" value="ECO:0007669"/>
    <property type="project" value="TreeGrafter"/>
</dbReference>
<dbReference type="SUPFAM" id="SSF101386">
    <property type="entry name" value="all-alpha NTP pyrophosphatases"/>
    <property type="match status" value="2"/>
</dbReference>
<dbReference type="EMBL" id="PDKW01000042">
    <property type="protein sequence ID" value="PGH55863.1"/>
    <property type="molecule type" value="Genomic_DNA"/>
</dbReference>
<dbReference type="FunFam" id="1.10.287.1080:FF:000003">
    <property type="entry name" value="Nucleoside triphosphate pyrophosphohydrolase"/>
    <property type="match status" value="1"/>
</dbReference>
<dbReference type="OrthoDB" id="9808939at2"/>
<accession>A0A2B8BE97</accession>
<comment type="similarity">
    <text evidence="2">Belongs to the nucleoside triphosphate pyrophosphohydrolase family.</text>
</comment>
<dbReference type="GO" id="GO:0046047">
    <property type="term" value="P:TTP catabolic process"/>
    <property type="evidence" value="ECO:0007669"/>
    <property type="project" value="TreeGrafter"/>
</dbReference>